<accession>A0ABV3J3K6</accession>
<gene>
    <name evidence="5" type="ORF">AB0L03_31385</name>
</gene>
<dbReference type="Gene3D" id="1.10.10.60">
    <property type="entry name" value="Homeodomain-like"/>
    <property type="match status" value="1"/>
</dbReference>
<evidence type="ECO:0000259" key="4">
    <source>
        <dbReference type="PROSITE" id="PS01124"/>
    </source>
</evidence>
<dbReference type="InterPro" id="IPR009057">
    <property type="entry name" value="Homeodomain-like_sf"/>
</dbReference>
<keyword evidence="2" id="KW-0238">DNA-binding</keyword>
<comment type="caution">
    <text evidence="5">The sequence shown here is derived from an EMBL/GenBank/DDBJ whole genome shotgun (WGS) entry which is preliminary data.</text>
</comment>
<keyword evidence="1" id="KW-0805">Transcription regulation</keyword>
<name>A0ABV3J3K6_9ACTN</name>
<dbReference type="EMBL" id="JBFASG010000047">
    <property type="protein sequence ID" value="MEV4927261.1"/>
    <property type="molecule type" value="Genomic_DNA"/>
</dbReference>
<evidence type="ECO:0000313" key="5">
    <source>
        <dbReference type="EMBL" id="MEV4927261.1"/>
    </source>
</evidence>
<keyword evidence="3" id="KW-0804">Transcription</keyword>
<feature type="domain" description="HTH araC/xylS-type" evidence="4">
    <location>
        <begin position="172"/>
        <end position="270"/>
    </location>
</feature>
<dbReference type="Pfam" id="PF12833">
    <property type="entry name" value="HTH_18"/>
    <property type="match status" value="1"/>
</dbReference>
<evidence type="ECO:0000256" key="3">
    <source>
        <dbReference type="ARBA" id="ARBA00023163"/>
    </source>
</evidence>
<dbReference type="InterPro" id="IPR018060">
    <property type="entry name" value="HTH_AraC"/>
</dbReference>
<proteinExistence type="predicted"/>
<dbReference type="SMART" id="SM00342">
    <property type="entry name" value="HTH_ARAC"/>
    <property type="match status" value="1"/>
</dbReference>
<dbReference type="SUPFAM" id="SSF46689">
    <property type="entry name" value="Homeodomain-like"/>
    <property type="match status" value="1"/>
</dbReference>
<dbReference type="PROSITE" id="PS01124">
    <property type="entry name" value="HTH_ARAC_FAMILY_2"/>
    <property type="match status" value="1"/>
</dbReference>
<dbReference type="InterPro" id="IPR050204">
    <property type="entry name" value="AraC_XylS_family_regulators"/>
</dbReference>
<evidence type="ECO:0000256" key="1">
    <source>
        <dbReference type="ARBA" id="ARBA00023015"/>
    </source>
</evidence>
<dbReference type="RefSeq" id="WP_366090450.1">
    <property type="nucleotide sequence ID" value="NZ_JBFASG010000047.1"/>
</dbReference>
<sequence length="289" mass="32472">MDVNGKWWNQPNCVAARRPHPALRGVVSAYIAYEERLLTPVQRRMIAAVAPVLLIDFGDVRRHIPLGSGERGEEVGTCPILTVGSPFTLEMYGRDHGVAVLFTPPGAFALFGTPISALARNWISWGDLIGDRVAELLRERIYHSKDWSNRFDLLDNTLLKMVSSRSWPSPCGRAWRELEVTTGRITIEALAKRSHMSRRQLERVFQKEVGCTPKRAASVLRFREAFKLIGLRADMSLAEIANAVGYTDQAHLSREVVKLGGATPRTVRRDHQLSAREVGGWEENPLRVR</sequence>
<evidence type="ECO:0000313" key="6">
    <source>
        <dbReference type="Proteomes" id="UP001552479"/>
    </source>
</evidence>
<keyword evidence="6" id="KW-1185">Reference proteome</keyword>
<dbReference type="PANTHER" id="PTHR46796">
    <property type="entry name" value="HTH-TYPE TRANSCRIPTIONAL ACTIVATOR RHAS-RELATED"/>
    <property type="match status" value="1"/>
</dbReference>
<evidence type="ECO:0000256" key="2">
    <source>
        <dbReference type="ARBA" id="ARBA00023125"/>
    </source>
</evidence>
<protein>
    <submittedName>
        <fullName evidence="5">Helix-turn-helix domain-containing protein</fullName>
    </submittedName>
</protein>
<reference evidence="5 6" key="1">
    <citation type="submission" date="2024-06" db="EMBL/GenBank/DDBJ databases">
        <title>The Natural Products Discovery Center: Release of the First 8490 Sequenced Strains for Exploring Actinobacteria Biosynthetic Diversity.</title>
        <authorList>
            <person name="Kalkreuter E."/>
            <person name="Kautsar S.A."/>
            <person name="Yang D."/>
            <person name="Bader C.D."/>
            <person name="Teijaro C.N."/>
            <person name="Fluegel L."/>
            <person name="Davis C.M."/>
            <person name="Simpson J.R."/>
            <person name="Lauterbach L."/>
            <person name="Steele A.D."/>
            <person name="Gui C."/>
            <person name="Meng S."/>
            <person name="Li G."/>
            <person name="Viehrig K."/>
            <person name="Ye F."/>
            <person name="Su P."/>
            <person name="Kiefer A.F."/>
            <person name="Nichols A."/>
            <person name="Cepeda A.J."/>
            <person name="Yan W."/>
            <person name="Fan B."/>
            <person name="Jiang Y."/>
            <person name="Adhikari A."/>
            <person name="Zheng C.-J."/>
            <person name="Schuster L."/>
            <person name="Cowan T.M."/>
            <person name="Smanski M.J."/>
            <person name="Chevrette M.G."/>
            <person name="De Carvalho L.P.S."/>
            <person name="Shen B."/>
        </authorList>
    </citation>
    <scope>NUCLEOTIDE SEQUENCE [LARGE SCALE GENOMIC DNA]</scope>
    <source>
        <strain evidence="5 6">NPDC053791</strain>
    </source>
</reference>
<organism evidence="5 6">
    <name type="scientific">Streptomyces roseoverticillatus</name>
    <dbReference type="NCBI Taxonomy" id="66429"/>
    <lineage>
        <taxon>Bacteria</taxon>
        <taxon>Bacillati</taxon>
        <taxon>Actinomycetota</taxon>
        <taxon>Actinomycetes</taxon>
        <taxon>Kitasatosporales</taxon>
        <taxon>Streptomycetaceae</taxon>
        <taxon>Streptomyces</taxon>
    </lineage>
</organism>
<dbReference type="Proteomes" id="UP001552479">
    <property type="component" value="Unassembled WGS sequence"/>
</dbReference>